<dbReference type="EMBL" id="JADBDZ010000001">
    <property type="protein sequence ID" value="MBE1530672.1"/>
    <property type="molecule type" value="Genomic_DNA"/>
</dbReference>
<feature type="region of interest" description="Disordered" evidence="1">
    <location>
        <begin position="107"/>
        <end position="126"/>
    </location>
</feature>
<dbReference type="RefSeq" id="WP_192757653.1">
    <property type="nucleotide sequence ID" value="NZ_JADBDZ010000001.1"/>
</dbReference>
<name>A0ABR9JJE7_9ACTN</name>
<evidence type="ECO:0000256" key="1">
    <source>
        <dbReference type="SAM" id="MobiDB-lite"/>
    </source>
</evidence>
<dbReference type="Proteomes" id="UP000627838">
    <property type="component" value="Unassembled WGS sequence"/>
</dbReference>
<comment type="caution">
    <text evidence="2">The sequence shown here is derived from an EMBL/GenBank/DDBJ whole genome shotgun (WGS) entry which is preliminary data.</text>
</comment>
<evidence type="ECO:0000313" key="3">
    <source>
        <dbReference type="Proteomes" id="UP000627838"/>
    </source>
</evidence>
<sequence>MGSQQVADVSAAVPSAVPSAAVAVEAIALRVTPDGGLAHRAVTGPLDAGRHPDAVARDLLGLPAGGTAHLLHSTSWRHEPGGRVVLTYACCPDPHPALPAAPLPDRVPIARGDGPSSPSPAAPRPAQIAAHAARHLAFLCRTDTDAAAVIASVPGLARALDRWSPAPAGQLPAH</sequence>
<evidence type="ECO:0000313" key="2">
    <source>
        <dbReference type="EMBL" id="MBE1530672.1"/>
    </source>
</evidence>
<keyword evidence="3" id="KW-1185">Reference proteome</keyword>
<protein>
    <submittedName>
        <fullName evidence="2">Uncharacterized protein</fullName>
    </submittedName>
</protein>
<reference evidence="2 3" key="1">
    <citation type="submission" date="2020-10" db="EMBL/GenBank/DDBJ databases">
        <title>Sequencing the genomes of 1000 actinobacteria strains.</title>
        <authorList>
            <person name="Klenk H.-P."/>
        </authorList>
    </citation>
    <scope>NUCLEOTIDE SEQUENCE [LARGE SCALE GENOMIC DNA]</scope>
    <source>
        <strain evidence="2 3">DSM 46744</strain>
    </source>
</reference>
<proteinExistence type="predicted"/>
<accession>A0ABR9JJE7</accession>
<gene>
    <name evidence="2" type="ORF">H4W34_000505</name>
</gene>
<organism evidence="2 3">
    <name type="scientific">Actinomadura algeriensis</name>
    <dbReference type="NCBI Taxonomy" id="1679523"/>
    <lineage>
        <taxon>Bacteria</taxon>
        <taxon>Bacillati</taxon>
        <taxon>Actinomycetota</taxon>
        <taxon>Actinomycetes</taxon>
        <taxon>Streptosporangiales</taxon>
        <taxon>Thermomonosporaceae</taxon>
        <taxon>Actinomadura</taxon>
    </lineage>
</organism>